<comment type="caution">
    <text evidence="2">The sequence shown here is derived from an EMBL/GenBank/DDBJ whole genome shotgun (WGS) entry which is preliminary data.</text>
</comment>
<dbReference type="RefSeq" id="WP_379730521.1">
    <property type="nucleotide sequence ID" value="NZ_JBHSWZ010000006.1"/>
</dbReference>
<proteinExistence type="predicted"/>
<name>A0ABD6BAG1_9EURY</name>
<dbReference type="SUPFAM" id="SSF46785">
    <property type="entry name" value="Winged helix' DNA-binding domain"/>
    <property type="match status" value="1"/>
</dbReference>
<evidence type="ECO:0000313" key="3">
    <source>
        <dbReference type="Proteomes" id="UP001597111"/>
    </source>
</evidence>
<organism evidence="2 3">
    <name type="scientific">Halolamina salina</name>
    <dbReference type="NCBI Taxonomy" id="1220023"/>
    <lineage>
        <taxon>Archaea</taxon>
        <taxon>Methanobacteriati</taxon>
        <taxon>Methanobacteriota</taxon>
        <taxon>Stenosarchaea group</taxon>
        <taxon>Halobacteria</taxon>
        <taxon>Halobacteriales</taxon>
        <taxon>Haloferacaceae</taxon>
    </lineage>
</organism>
<reference evidence="2 3" key="1">
    <citation type="journal article" date="2019" name="Int. J. Syst. Evol. Microbiol.">
        <title>The Global Catalogue of Microorganisms (GCM) 10K type strain sequencing project: providing services to taxonomists for standard genome sequencing and annotation.</title>
        <authorList>
            <consortium name="The Broad Institute Genomics Platform"/>
            <consortium name="The Broad Institute Genome Sequencing Center for Infectious Disease"/>
            <person name="Wu L."/>
            <person name="Ma J."/>
        </authorList>
    </citation>
    <scope>NUCLEOTIDE SEQUENCE [LARGE SCALE GENOMIC DNA]</scope>
    <source>
        <strain evidence="2 3">CGMCC 1.12285</strain>
    </source>
</reference>
<dbReference type="InterPro" id="IPR036388">
    <property type="entry name" value="WH-like_DNA-bd_sf"/>
</dbReference>
<dbReference type="Gene3D" id="1.10.10.10">
    <property type="entry name" value="Winged helix-like DNA-binding domain superfamily/Winged helix DNA-binding domain"/>
    <property type="match status" value="1"/>
</dbReference>
<accession>A0ABD6BAG1</accession>
<dbReference type="PROSITE" id="PS50987">
    <property type="entry name" value="HTH_ARSR_2"/>
    <property type="match status" value="1"/>
</dbReference>
<evidence type="ECO:0000313" key="2">
    <source>
        <dbReference type="EMBL" id="MFD1527364.1"/>
    </source>
</evidence>
<dbReference type="InterPro" id="IPR001845">
    <property type="entry name" value="HTH_ArsR_DNA-bd_dom"/>
</dbReference>
<protein>
    <submittedName>
        <fullName evidence="2">Winged helix-turn-helix domain-containing protein</fullName>
    </submittedName>
</protein>
<sequence length="123" mass="13884">MMAENANEEQEDVLVETDHYAEESPLAYLFGDTARVKIISTFVSERGRDISISEIARLSGVSRSTVYNHIDSLQRLGVIKHTRDVSDGHSSLYQLNEDSEIADLCYKLDGITLQKLIEENHLD</sequence>
<evidence type="ECO:0000259" key="1">
    <source>
        <dbReference type="PROSITE" id="PS50987"/>
    </source>
</evidence>
<dbReference type="InterPro" id="IPR036390">
    <property type="entry name" value="WH_DNA-bd_sf"/>
</dbReference>
<keyword evidence="3" id="KW-1185">Reference proteome</keyword>
<dbReference type="EMBL" id="JBHUDH010000187">
    <property type="protein sequence ID" value="MFD1527364.1"/>
    <property type="molecule type" value="Genomic_DNA"/>
</dbReference>
<dbReference type="AlphaFoldDB" id="A0ABD6BAG1"/>
<dbReference type="Pfam" id="PF08279">
    <property type="entry name" value="HTH_11"/>
    <property type="match status" value="1"/>
</dbReference>
<dbReference type="InterPro" id="IPR011991">
    <property type="entry name" value="ArsR-like_HTH"/>
</dbReference>
<gene>
    <name evidence="2" type="ORF">ACFR9S_13845</name>
</gene>
<dbReference type="CDD" id="cd00090">
    <property type="entry name" value="HTH_ARSR"/>
    <property type="match status" value="1"/>
</dbReference>
<dbReference type="InterPro" id="IPR013196">
    <property type="entry name" value="HTH_11"/>
</dbReference>
<dbReference type="SMART" id="SM00418">
    <property type="entry name" value="HTH_ARSR"/>
    <property type="match status" value="1"/>
</dbReference>
<dbReference type="Proteomes" id="UP001597111">
    <property type="component" value="Unassembled WGS sequence"/>
</dbReference>
<feature type="domain" description="HTH arsR-type" evidence="1">
    <location>
        <begin position="15"/>
        <end position="112"/>
    </location>
</feature>